<dbReference type="RefSeq" id="WP_199399645.1">
    <property type="nucleotide sequence ID" value="NZ_KQ556869.1"/>
</dbReference>
<protein>
    <submittedName>
        <fullName evidence="2">Uncharacterized protein</fullName>
    </submittedName>
</protein>
<proteinExistence type="predicted"/>
<accession>A0A0T5Z3J8</accession>
<organism evidence="2 3">
    <name type="scientific">endosymbiont of Ridgeia piscesae</name>
    <dbReference type="NCBI Taxonomy" id="54398"/>
    <lineage>
        <taxon>Bacteria</taxon>
        <taxon>Pseudomonadati</taxon>
        <taxon>Pseudomonadota</taxon>
        <taxon>Gammaproteobacteria</taxon>
        <taxon>sulfur-oxidizing symbionts</taxon>
    </lineage>
</organism>
<dbReference type="AlphaFoldDB" id="A0A0T5Z3J8"/>
<reference evidence="2 3" key="1">
    <citation type="submission" date="2015-11" db="EMBL/GenBank/DDBJ databases">
        <title>The genome of Candidatus Endoriftia persephone in Ridgeia piscesae and population structure of the North Eastern Pacific vestimentiferan symbionts.</title>
        <authorList>
            <person name="Perez M."/>
            <person name="Juniper K.S."/>
        </authorList>
    </citation>
    <scope>NUCLEOTIDE SEQUENCE [LARGE SCALE GENOMIC DNA]</scope>
    <source>
        <strain evidence="2">Ind10</strain>
    </source>
</reference>
<feature type="region of interest" description="Disordered" evidence="1">
    <location>
        <begin position="56"/>
        <end position="78"/>
    </location>
</feature>
<evidence type="ECO:0000256" key="1">
    <source>
        <dbReference type="SAM" id="MobiDB-lite"/>
    </source>
</evidence>
<evidence type="ECO:0000313" key="3">
    <source>
        <dbReference type="Proteomes" id="UP000051276"/>
    </source>
</evidence>
<comment type="caution">
    <text evidence="2">The sequence shown here is derived from an EMBL/GenBank/DDBJ whole genome shotgun (WGS) entry which is preliminary data.</text>
</comment>
<name>A0A0T5Z3J8_9GAMM</name>
<dbReference type="Proteomes" id="UP000051276">
    <property type="component" value="Unassembled WGS sequence"/>
</dbReference>
<gene>
    <name evidence="2" type="ORF">Ga0076813_113316</name>
</gene>
<sequence length="78" mass="8239">MSQSADLFQAGAIAGRPLADRMRPRSLAEFSGQQHIVGTGKPLQRAIESDHLHSMASNISSAQASRCSGQSSPTTSTR</sequence>
<evidence type="ECO:0000313" key="2">
    <source>
        <dbReference type="EMBL" id="KRT57325.1"/>
    </source>
</evidence>
<dbReference type="EMBL" id="LMXI01000561">
    <property type="protein sequence ID" value="KRT57325.1"/>
    <property type="molecule type" value="Genomic_DNA"/>
</dbReference>